<reference evidence="1 2" key="2">
    <citation type="journal article" date="2022" name="Mol. Ecol. Resour.">
        <title>The genomes of chicory, endive, great burdock and yacon provide insights into Asteraceae paleo-polyploidization history and plant inulin production.</title>
        <authorList>
            <person name="Fan W."/>
            <person name="Wang S."/>
            <person name="Wang H."/>
            <person name="Wang A."/>
            <person name="Jiang F."/>
            <person name="Liu H."/>
            <person name="Zhao H."/>
            <person name="Xu D."/>
            <person name="Zhang Y."/>
        </authorList>
    </citation>
    <scope>NUCLEOTIDE SEQUENCE [LARGE SCALE GENOMIC DNA]</scope>
    <source>
        <strain evidence="2">cv. Yunnan</strain>
        <tissue evidence="1">Leaves</tissue>
    </source>
</reference>
<organism evidence="1 2">
    <name type="scientific">Smallanthus sonchifolius</name>
    <dbReference type="NCBI Taxonomy" id="185202"/>
    <lineage>
        <taxon>Eukaryota</taxon>
        <taxon>Viridiplantae</taxon>
        <taxon>Streptophyta</taxon>
        <taxon>Embryophyta</taxon>
        <taxon>Tracheophyta</taxon>
        <taxon>Spermatophyta</taxon>
        <taxon>Magnoliopsida</taxon>
        <taxon>eudicotyledons</taxon>
        <taxon>Gunneridae</taxon>
        <taxon>Pentapetalae</taxon>
        <taxon>asterids</taxon>
        <taxon>campanulids</taxon>
        <taxon>Asterales</taxon>
        <taxon>Asteraceae</taxon>
        <taxon>Asteroideae</taxon>
        <taxon>Heliantheae alliance</taxon>
        <taxon>Millerieae</taxon>
        <taxon>Smallanthus</taxon>
    </lineage>
</organism>
<protein>
    <submittedName>
        <fullName evidence="1">Uncharacterized protein</fullName>
    </submittedName>
</protein>
<proteinExistence type="predicted"/>
<evidence type="ECO:0000313" key="2">
    <source>
        <dbReference type="Proteomes" id="UP001056120"/>
    </source>
</evidence>
<accession>A0ACB9IWR1</accession>
<reference evidence="2" key="1">
    <citation type="journal article" date="2022" name="Mol. Ecol. Resour.">
        <title>The genomes of chicory, endive, great burdock and yacon provide insights into Asteraceae palaeo-polyploidization history and plant inulin production.</title>
        <authorList>
            <person name="Fan W."/>
            <person name="Wang S."/>
            <person name="Wang H."/>
            <person name="Wang A."/>
            <person name="Jiang F."/>
            <person name="Liu H."/>
            <person name="Zhao H."/>
            <person name="Xu D."/>
            <person name="Zhang Y."/>
        </authorList>
    </citation>
    <scope>NUCLEOTIDE SEQUENCE [LARGE SCALE GENOMIC DNA]</scope>
    <source>
        <strain evidence="2">cv. Yunnan</strain>
    </source>
</reference>
<name>A0ACB9IWR1_9ASTR</name>
<gene>
    <name evidence="1" type="ORF">L1987_16651</name>
</gene>
<sequence>MPRSHTVKSNVYTVKQPWTESFCRHKETEVMEMEQVNITSFVTVPELVTKSPTHAMIRDRMSSVISKN</sequence>
<comment type="caution">
    <text evidence="1">The sequence shown here is derived from an EMBL/GenBank/DDBJ whole genome shotgun (WGS) entry which is preliminary data.</text>
</comment>
<evidence type="ECO:0000313" key="1">
    <source>
        <dbReference type="EMBL" id="KAI3811953.1"/>
    </source>
</evidence>
<dbReference type="EMBL" id="CM042023">
    <property type="protein sequence ID" value="KAI3811953.1"/>
    <property type="molecule type" value="Genomic_DNA"/>
</dbReference>
<dbReference type="Proteomes" id="UP001056120">
    <property type="component" value="Linkage Group LG06"/>
</dbReference>
<keyword evidence="2" id="KW-1185">Reference proteome</keyword>